<evidence type="ECO:0000256" key="3">
    <source>
        <dbReference type="SAM" id="MobiDB-lite"/>
    </source>
</evidence>
<dbReference type="GO" id="GO:0005525">
    <property type="term" value="F:GTP binding"/>
    <property type="evidence" value="ECO:0007669"/>
    <property type="project" value="UniProtKB-KW"/>
</dbReference>
<evidence type="ECO:0000259" key="4">
    <source>
        <dbReference type="PROSITE" id="PS51722"/>
    </source>
</evidence>
<dbReference type="Gene3D" id="3.40.50.300">
    <property type="entry name" value="P-loop containing nucleotide triphosphate hydrolases"/>
    <property type="match status" value="1"/>
</dbReference>
<dbReference type="InterPro" id="IPR000795">
    <property type="entry name" value="T_Tr_GTP-bd_dom"/>
</dbReference>
<evidence type="ECO:0000313" key="5">
    <source>
        <dbReference type="EMBL" id="EUD64655.1"/>
    </source>
</evidence>
<sequence>MSNKKWGRNLLYDDYEEDLVDYDNYDEEHYSEFDCKERMDIPKTKGKDNTKGKAPGKKPQRKDEPIKGKKPKQQGEPPKGKKPNRKGEATQMENQDHTPSKALQNEIQGDNQADSQAESQAESQDSRYIMLSTLNILVLGHIDAGKSTLIGALLYNLNYVTEQTVKKYEHVRESSKYTFILDEEDDERERNITLFNKKKEFYVYYTKEELLQAYNRVVNTQEGNTKWGIPHNRSQEAADGNNVLHCPHTDRTIFTDFYKNRVVHSDVLFLRKVNIFDTPGHNELVTNLHTWSFFADSAILVVDAKNIYSKKNDETYRNVSILEAVGISNVIVAVNKLDLFDYDPEVFQDICKTIESFFQSAKSDSIYNFLLSNNFYVRGGRSQEGGSATTERHAPFAPNVTFIPLSAYKNLNVVKFEAGEEKKRPLLNSTFSLYDQIKYMNLRKDLFRLKVCAEVLSDQRTALTSYYNFVSNNNLFSNNIFCNFFQDGKGDITNSMKKCPDEEDTFVGVVQDFTESNNMISANIKVLHGFLKNKNNYVLLPVGEKITVKKIEKGAPFCKYVNVDDLCDYLVNAKNLPFLRKVLEEEEAPQKSGAPGGNGSDTDTLFCSAHAGQDAFESFISILPKIIASCPISKNAHITNDIVENVFFKVDDNKIKNGSVLVNNAATNSDIKKAATNLEIKKAATNLEIKNAPCGAKNTTFACNKVKVLIKVNQVKIPLIIGRVYLLYSLNFSHSVTIQNILYVYKNKSSSLSYDKAEADAKLHVECNANDVAQIIDLKNYVKNVNVFYEKVDNRKCLRSDDIGVIELLLNDNSFMCMQHFRPELNYYISQDNPFFSVYDLLSCSISPLSRFILAEENRIVASGLLIGGA</sequence>
<feature type="region of interest" description="Disordered" evidence="3">
    <location>
        <begin position="29"/>
        <end position="100"/>
    </location>
</feature>
<evidence type="ECO:0000256" key="2">
    <source>
        <dbReference type="ARBA" id="ARBA00023134"/>
    </source>
</evidence>
<feature type="domain" description="Tr-type G" evidence="4">
    <location>
        <begin position="131"/>
        <end position="434"/>
    </location>
</feature>
<dbReference type="Proteomes" id="UP000030640">
    <property type="component" value="Unassembled WGS sequence"/>
</dbReference>
<dbReference type="GO" id="GO:0003924">
    <property type="term" value="F:GTPase activity"/>
    <property type="evidence" value="ECO:0007669"/>
    <property type="project" value="InterPro"/>
</dbReference>
<evidence type="ECO:0000256" key="1">
    <source>
        <dbReference type="ARBA" id="ARBA00022741"/>
    </source>
</evidence>
<feature type="compositionally biased region" description="Basic and acidic residues" evidence="3">
    <location>
        <begin position="29"/>
        <end position="51"/>
    </location>
</feature>
<dbReference type="RefSeq" id="XP_008818707.1">
    <property type="nucleotide sequence ID" value="XM_008820485.1"/>
</dbReference>
<accession>W6ZZF5</accession>
<proteinExistence type="predicted"/>
<dbReference type="EMBL" id="KI965491">
    <property type="protein sequence ID" value="EUD64655.1"/>
    <property type="molecule type" value="Genomic_DNA"/>
</dbReference>
<dbReference type="Pfam" id="PF00009">
    <property type="entry name" value="GTP_EFTU"/>
    <property type="match status" value="1"/>
</dbReference>
<keyword evidence="2" id="KW-0342">GTP-binding</keyword>
<gene>
    <name evidence="5" type="ORF">C922_04911</name>
</gene>
<evidence type="ECO:0000313" key="6">
    <source>
        <dbReference type="Proteomes" id="UP000030640"/>
    </source>
</evidence>
<dbReference type="GeneID" id="20040185"/>
<dbReference type="InterPro" id="IPR050100">
    <property type="entry name" value="TRAFAC_GTPase_members"/>
</dbReference>
<dbReference type="PANTHER" id="PTHR23115">
    <property type="entry name" value="TRANSLATION FACTOR"/>
    <property type="match status" value="1"/>
</dbReference>
<protein>
    <recommendedName>
        <fullName evidence="4">Tr-type G domain-containing protein</fullName>
    </recommendedName>
</protein>
<dbReference type="InterPro" id="IPR027417">
    <property type="entry name" value="P-loop_NTPase"/>
</dbReference>
<name>W6ZZF5_9APIC</name>
<keyword evidence="6" id="KW-1185">Reference proteome</keyword>
<organism evidence="5 6">
    <name type="scientific">Plasmodium inui San Antonio 1</name>
    <dbReference type="NCBI Taxonomy" id="1237626"/>
    <lineage>
        <taxon>Eukaryota</taxon>
        <taxon>Sar</taxon>
        <taxon>Alveolata</taxon>
        <taxon>Apicomplexa</taxon>
        <taxon>Aconoidasida</taxon>
        <taxon>Haemosporida</taxon>
        <taxon>Plasmodiidae</taxon>
        <taxon>Plasmodium</taxon>
        <taxon>Plasmodium (Plasmodium)</taxon>
    </lineage>
</organism>
<dbReference type="SUPFAM" id="SSF52540">
    <property type="entry name" value="P-loop containing nucleoside triphosphate hydrolases"/>
    <property type="match status" value="1"/>
</dbReference>
<dbReference type="OrthoDB" id="342024at2759"/>
<dbReference type="PROSITE" id="PS51722">
    <property type="entry name" value="G_TR_2"/>
    <property type="match status" value="1"/>
</dbReference>
<dbReference type="VEuPathDB" id="PlasmoDB:C922_04911"/>
<keyword evidence="1" id="KW-0547">Nucleotide-binding</keyword>
<dbReference type="AlphaFoldDB" id="W6ZZF5"/>
<reference evidence="5 6" key="1">
    <citation type="submission" date="2013-02" db="EMBL/GenBank/DDBJ databases">
        <title>The Genome Sequence of Plasmodium inui San Antonio 1.</title>
        <authorList>
            <consortium name="The Broad Institute Genome Sequencing Platform"/>
            <consortium name="The Broad Institute Genome Sequencing Center for Infectious Disease"/>
            <person name="Neafsey D."/>
            <person name="Cheeseman I."/>
            <person name="Volkman S."/>
            <person name="Adams J."/>
            <person name="Walker B."/>
            <person name="Young S.K."/>
            <person name="Zeng Q."/>
            <person name="Gargeya S."/>
            <person name="Fitzgerald M."/>
            <person name="Haas B."/>
            <person name="Abouelleil A."/>
            <person name="Alvarado L."/>
            <person name="Arachchi H.M."/>
            <person name="Berlin A.M."/>
            <person name="Chapman S.B."/>
            <person name="Dewar J."/>
            <person name="Goldberg J."/>
            <person name="Griggs A."/>
            <person name="Gujja S."/>
            <person name="Hansen M."/>
            <person name="Howarth C."/>
            <person name="Imamovic A."/>
            <person name="Larimer J."/>
            <person name="McCowan C."/>
            <person name="Murphy C."/>
            <person name="Neiman D."/>
            <person name="Pearson M."/>
            <person name="Priest M."/>
            <person name="Roberts A."/>
            <person name="Saif S."/>
            <person name="Shea T."/>
            <person name="Sisk P."/>
            <person name="Sykes S."/>
            <person name="Wortman J."/>
            <person name="Nusbaum C."/>
            <person name="Birren B."/>
        </authorList>
    </citation>
    <scope>NUCLEOTIDE SEQUENCE [LARGE SCALE GENOMIC DNA]</scope>
    <source>
        <strain evidence="5 6">San Antonio 1</strain>
    </source>
</reference>